<dbReference type="InterPro" id="IPR019317">
    <property type="entry name" value="BRI3"/>
</dbReference>
<name>W4K7E4_HETIT</name>
<dbReference type="KEGG" id="hir:HETIRDRAFT_62039"/>
<keyword evidence="1" id="KW-0472">Membrane</keyword>
<dbReference type="AlphaFoldDB" id="W4K7E4"/>
<keyword evidence="1" id="KW-0812">Transmembrane</keyword>
<proteinExistence type="predicted"/>
<dbReference type="GeneID" id="20678579"/>
<organism evidence="2 3">
    <name type="scientific">Heterobasidion irregulare (strain TC 32-1)</name>
    <dbReference type="NCBI Taxonomy" id="747525"/>
    <lineage>
        <taxon>Eukaryota</taxon>
        <taxon>Fungi</taxon>
        <taxon>Dikarya</taxon>
        <taxon>Basidiomycota</taxon>
        <taxon>Agaricomycotina</taxon>
        <taxon>Agaricomycetes</taxon>
        <taxon>Russulales</taxon>
        <taxon>Bondarzewiaceae</taxon>
        <taxon>Heterobasidion</taxon>
        <taxon>Heterobasidion annosum species complex</taxon>
    </lineage>
</organism>
<gene>
    <name evidence="2" type="ORF">HETIRDRAFT_62039</name>
</gene>
<dbReference type="RefSeq" id="XP_009546977.1">
    <property type="nucleotide sequence ID" value="XM_009548682.1"/>
</dbReference>
<dbReference type="InParanoid" id="W4K7E4"/>
<evidence type="ECO:0000256" key="1">
    <source>
        <dbReference type="SAM" id="Phobius"/>
    </source>
</evidence>
<dbReference type="OrthoDB" id="2564984at2759"/>
<keyword evidence="3" id="KW-1185">Reference proteome</keyword>
<feature type="transmembrane region" description="Helical" evidence="1">
    <location>
        <begin position="120"/>
        <end position="141"/>
    </location>
</feature>
<keyword evidence="1" id="KW-1133">Transmembrane helix</keyword>
<dbReference type="eggNOG" id="ENOG502SRXJ">
    <property type="taxonomic scope" value="Eukaryota"/>
</dbReference>
<reference evidence="2 3" key="1">
    <citation type="journal article" date="2012" name="New Phytol.">
        <title>Insight into trade-off between wood decay and parasitism from the genome of a fungal forest pathogen.</title>
        <authorList>
            <person name="Olson A."/>
            <person name="Aerts A."/>
            <person name="Asiegbu F."/>
            <person name="Belbahri L."/>
            <person name="Bouzid O."/>
            <person name="Broberg A."/>
            <person name="Canback B."/>
            <person name="Coutinho P.M."/>
            <person name="Cullen D."/>
            <person name="Dalman K."/>
            <person name="Deflorio G."/>
            <person name="van Diepen L.T."/>
            <person name="Dunand C."/>
            <person name="Duplessis S."/>
            <person name="Durling M."/>
            <person name="Gonthier P."/>
            <person name="Grimwood J."/>
            <person name="Fossdal C.G."/>
            <person name="Hansson D."/>
            <person name="Henrissat B."/>
            <person name="Hietala A."/>
            <person name="Himmelstrand K."/>
            <person name="Hoffmeister D."/>
            <person name="Hogberg N."/>
            <person name="James T.Y."/>
            <person name="Karlsson M."/>
            <person name="Kohler A."/>
            <person name="Kues U."/>
            <person name="Lee Y.H."/>
            <person name="Lin Y.C."/>
            <person name="Lind M."/>
            <person name="Lindquist E."/>
            <person name="Lombard V."/>
            <person name="Lucas S."/>
            <person name="Lunden K."/>
            <person name="Morin E."/>
            <person name="Murat C."/>
            <person name="Park J."/>
            <person name="Raffaello T."/>
            <person name="Rouze P."/>
            <person name="Salamov A."/>
            <person name="Schmutz J."/>
            <person name="Solheim H."/>
            <person name="Stahlberg J."/>
            <person name="Velez H."/>
            <person name="de Vries R.P."/>
            <person name="Wiebenga A."/>
            <person name="Woodward S."/>
            <person name="Yakovlev I."/>
            <person name="Garbelotto M."/>
            <person name="Martin F."/>
            <person name="Grigoriev I.V."/>
            <person name="Stenlid J."/>
        </authorList>
    </citation>
    <scope>NUCLEOTIDE SEQUENCE [LARGE SCALE GENOMIC DNA]</scope>
    <source>
        <strain evidence="2 3">TC 32-1</strain>
    </source>
</reference>
<dbReference type="Pfam" id="PF10164">
    <property type="entry name" value="BRI3"/>
    <property type="match status" value="1"/>
</dbReference>
<protein>
    <submittedName>
        <fullName evidence="2">Uncharacterized protein</fullName>
    </submittedName>
</protein>
<sequence>MTNTYNNVAPLTAIESPPTYEHATGSSNTDGGVVYTAPKPNTPLPQSAVDVKLPLPVGLPGPHPPMAYEAVLGAGPSMGPTSVYHYIHPITGDRVISLLPPNDPKMVCLQEGVHVRETRYGILGVLAAVFWFPLGIGLCLLDRKITCKRCGAVIEDGLCS</sequence>
<accession>W4K7E4</accession>
<dbReference type="EMBL" id="KI925459">
    <property type="protein sequence ID" value="ETW80981.1"/>
    <property type="molecule type" value="Genomic_DNA"/>
</dbReference>
<evidence type="ECO:0000313" key="2">
    <source>
        <dbReference type="EMBL" id="ETW80981.1"/>
    </source>
</evidence>
<dbReference type="Proteomes" id="UP000030671">
    <property type="component" value="Unassembled WGS sequence"/>
</dbReference>
<dbReference type="HOGENOM" id="CLU_121057_0_0_1"/>
<dbReference type="STRING" id="747525.W4K7E4"/>
<evidence type="ECO:0000313" key="3">
    <source>
        <dbReference type="Proteomes" id="UP000030671"/>
    </source>
</evidence>